<name>A1WV23_HALHL</name>
<dbReference type="AlphaFoldDB" id="A1WV23"/>
<dbReference type="eggNOG" id="COG5464">
    <property type="taxonomic scope" value="Bacteria"/>
</dbReference>
<dbReference type="EMBL" id="CP000544">
    <property type="protein sequence ID" value="ABM61535.1"/>
    <property type="molecule type" value="Genomic_DNA"/>
</dbReference>
<evidence type="ECO:0000313" key="1">
    <source>
        <dbReference type="EMBL" id="ABM61535.1"/>
    </source>
</evidence>
<dbReference type="HOGENOM" id="CLU_1223322_0_0_6"/>
<proteinExistence type="predicted"/>
<dbReference type="Proteomes" id="UP000000647">
    <property type="component" value="Chromosome"/>
</dbReference>
<gene>
    <name evidence="1" type="ordered locus">Hhal_0757</name>
</gene>
<reference evidence="2" key="1">
    <citation type="submission" date="2006-12" db="EMBL/GenBank/DDBJ databases">
        <title>Complete sequence of Halorhodospira halophila SL1.</title>
        <authorList>
            <consortium name="US DOE Joint Genome Institute"/>
            <person name="Copeland A."/>
            <person name="Lucas S."/>
            <person name="Lapidus A."/>
            <person name="Barry K."/>
            <person name="Detter J.C."/>
            <person name="Glavina del Rio T."/>
            <person name="Hammon N."/>
            <person name="Israni S."/>
            <person name="Dalin E."/>
            <person name="Tice H."/>
            <person name="Pitluck S."/>
            <person name="Saunders E."/>
            <person name="Brettin T."/>
            <person name="Bruce D."/>
            <person name="Han C."/>
            <person name="Tapia R."/>
            <person name="Schmutz J."/>
            <person name="Larimer F."/>
            <person name="Land M."/>
            <person name="Hauser L."/>
            <person name="Kyrpides N."/>
            <person name="Mikhailova N."/>
            <person name="Hoff W."/>
            <person name="Richardson P."/>
        </authorList>
    </citation>
    <scope>NUCLEOTIDE SEQUENCE [LARGE SCALE GENOMIC DNA]</scope>
    <source>
        <strain evidence="2">DSM 244 / SL1</strain>
    </source>
</reference>
<evidence type="ECO:0008006" key="3">
    <source>
        <dbReference type="Google" id="ProtNLM"/>
    </source>
</evidence>
<keyword evidence="2" id="KW-1185">Reference proteome</keyword>
<protein>
    <recommendedName>
        <fullName evidence="3">Transposase</fullName>
    </recommendedName>
</protein>
<organism evidence="1 2">
    <name type="scientific">Halorhodospira halophila (strain DSM 244 / SL1)</name>
    <name type="common">Ectothiorhodospira halophila (strain DSM 244 / SL1)</name>
    <dbReference type="NCBI Taxonomy" id="349124"/>
    <lineage>
        <taxon>Bacteria</taxon>
        <taxon>Pseudomonadati</taxon>
        <taxon>Pseudomonadota</taxon>
        <taxon>Gammaproteobacteria</taxon>
        <taxon>Chromatiales</taxon>
        <taxon>Ectothiorhodospiraceae</taxon>
        <taxon>Halorhodospira</taxon>
    </lineage>
</organism>
<dbReference type="KEGG" id="hha:Hhal_0757"/>
<reference evidence="1 2" key="2">
    <citation type="journal article" date="2013" name="Stand. Genomic Sci.">
        <title>Complete genome sequence of Halorhodospira halophila SL1.</title>
        <authorList>
            <person name="Challacombe J.F."/>
            <person name="Majid S."/>
            <person name="Deole R."/>
            <person name="Brettin T.S."/>
            <person name="Bruce D."/>
            <person name="Delano S.F."/>
            <person name="Detter J.C."/>
            <person name="Gleasner C.D."/>
            <person name="Han C.S."/>
            <person name="Misra M."/>
            <person name="Reitenga K.G."/>
            <person name="Mikhailova N."/>
            <person name="Woyke T."/>
            <person name="Pitluck S."/>
            <person name="Nolan M."/>
            <person name="Land M.L."/>
            <person name="Saunders E."/>
            <person name="Tapia R."/>
            <person name="Lapidus A."/>
            <person name="Ivanova N."/>
            <person name="Hoff W.D."/>
        </authorList>
    </citation>
    <scope>NUCLEOTIDE SEQUENCE [LARGE SCALE GENOMIC DNA]</scope>
    <source>
        <strain evidence="2">DSM 244 / SL1</strain>
    </source>
</reference>
<accession>A1WV23</accession>
<sequence length="226" mass="25995">MLGMETADHPANPHDALVKALLEAPERAAVVLREKLSLIECIDADEELLELQRHFGYQVRHLRPDEPDASYSQDPAVRAVLRALAWSCVQELSREDLVHLLRDLPPGHPLEKPLLVYIARTYGSIAEADVRYALEQTRPIEQAEELTMTVAEEWIQRGRQQGWQEGRQEGLQEAETRALLQQIELKFGQATKEAHRQRVEQGTPEELERWLRRIITANRVDDLFDD</sequence>
<evidence type="ECO:0000313" key="2">
    <source>
        <dbReference type="Proteomes" id="UP000000647"/>
    </source>
</evidence>